<feature type="compositionally biased region" description="Basic and acidic residues" evidence="1">
    <location>
        <begin position="430"/>
        <end position="442"/>
    </location>
</feature>
<comment type="caution">
    <text evidence="2">The sequence shown here is derived from an EMBL/GenBank/DDBJ whole genome shotgun (WGS) entry which is preliminary data.</text>
</comment>
<evidence type="ECO:0000256" key="1">
    <source>
        <dbReference type="SAM" id="MobiDB-lite"/>
    </source>
</evidence>
<reference evidence="2 3" key="1">
    <citation type="journal article" date="2018" name="PLoS Genet.">
        <title>Population sequencing reveals clonal diversity and ancestral inbreeding in the grapevine cultivar Chardonnay.</title>
        <authorList>
            <person name="Roach M.J."/>
            <person name="Johnson D.L."/>
            <person name="Bohlmann J."/>
            <person name="van Vuuren H.J."/>
            <person name="Jones S.J."/>
            <person name="Pretorius I.S."/>
            <person name="Schmidt S.A."/>
            <person name="Borneman A.R."/>
        </authorList>
    </citation>
    <scope>NUCLEOTIDE SEQUENCE [LARGE SCALE GENOMIC DNA]</scope>
    <source>
        <strain evidence="3">cv. Chardonnay</strain>
        <tissue evidence="2">Leaf</tissue>
    </source>
</reference>
<dbReference type="PANTHER" id="PTHR33223">
    <property type="entry name" value="CCHC-TYPE DOMAIN-CONTAINING PROTEIN"/>
    <property type="match status" value="1"/>
</dbReference>
<feature type="region of interest" description="Disordered" evidence="1">
    <location>
        <begin position="424"/>
        <end position="449"/>
    </location>
</feature>
<dbReference type="AlphaFoldDB" id="A0A438FUW1"/>
<accession>A0A438FUW1</accession>
<gene>
    <name evidence="2" type="ORF">CK203_052763</name>
</gene>
<dbReference type="PANTHER" id="PTHR33223:SF11">
    <property type="entry name" value="ELEMENT PROTEIN, PUTATIVE-RELATED"/>
    <property type="match status" value="1"/>
</dbReference>
<evidence type="ECO:0008006" key="4">
    <source>
        <dbReference type="Google" id="ProtNLM"/>
    </source>
</evidence>
<organism evidence="2 3">
    <name type="scientific">Vitis vinifera</name>
    <name type="common">Grape</name>
    <dbReference type="NCBI Taxonomy" id="29760"/>
    <lineage>
        <taxon>Eukaryota</taxon>
        <taxon>Viridiplantae</taxon>
        <taxon>Streptophyta</taxon>
        <taxon>Embryophyta</taxon>
        <taxon>Tracheophyta</taxon>
        <taxon>Spermatophyta</taxon>
        <taxon>Magnoliopsida</taxon>
        <taxon>eudicotyledons</taxon>
        <taxon>Gunneridae</taxon>
        <taxon>Pentapetalae</taxon>
        <taxon>rosids</taxon>
        <taxon>Vitales</taxon>
        <taxon>Vitaceae</taxon>
        <taxon>Viteae</taxon>
        <taxon>Vitis</taxon>
    </lineage>
</organism>
<sequence length="476" mass="54238">MIRPKLYIPSPSITPNLSKYQIGVTEYLHLSNAKLQCSLKTKNTGFILNYVVRAVLSPKQSEIEESSLESLSKSRIQGVWDPAHSTRLRRHLHPGYAAITPDCQNIYIRLLPLYTRLPPLPPGCITSRTLLSSFYPDVSHPEFWPGDVSHSLDVSHPADISGWGKRAFQLPRSDISGSVDSAYPEDFAAILHSAAGSCNLCMPYWIRDQEGRLVRIENPQDTELDICVNIMDPPQEDQNSQHVQEDNPNAYLSMRDRMHPPRMSAPSCIVPPLEQLIIRPHIVPLLPNFHGMESENPYAHIKEFEEVCNTFREGGASIDLMRLKLFPFTLKDKAKIWLNSLRPRSIMNWVDLQFYECWERYMEAINACPHHDFDTWLLVSYFYDGMSSSMKQILETMCGGDFMSKNPEEAMDFLSYVSEVSEDGMSPTQEKWDEPNSREMGRMKAPVNPKGGMYMLSEDMDMKAKVANNGKEVGRT</sequence>
<evidence type="ECO:0000313" key="2">
    <source>
        <dbReference type="EMBL" id="RVW63743.1"/>
    </source>
</evidence>
<protein>
    <recommendedName>
        <fullName evidence="4">Retrotransposon gag domain-containing protein</fullName>
    </recommendedName>
</protein>
<evidence type="ECO:0000313" key="3">
    <source>
        <dbReference type="Proteomes" id="UP000288805"/>
    </source>
</evidence>
<proteinExistence type="predicted"/>
<dbReference type="Proteomes" id="UP000288805">
    <property type="component" value="Unassembled WGS sequence"/>
</dbReference>
<name>A0A438FUW1_VITVI</name>
<dbReference type="EMBL" id="QGNW01000733">
    <property type="protein sequence ID" value="RVW63743.1"/>
    <property type="molecule type" value="Genomic_DNA"/>
</dbReference>